<dbReference type="GO" id="GO:0005886">
    <property type="term" value="C:plasma membrane"/>
    <property type="evidence" value="ECO:0007669"/>
    <property type="project" value="TreeGrafter"/>
</dbReference>
<evidence type="ECO:0000259" key="1">
    <source>
        <dbReference type="PROSITE" id="PS51704"/>
    </source>
</evidence>
<dbReference type="GO" id="GO:0006580">
    <property type="term" value="P:ethanolamine metabolic process"/>
    <property type="evidence" value="ECO:0007669"/>
    <property type="project" value="TreeGrafter"/>
</dbReference>
<dbReference type="InterPro" id="IPR032160">
    <property type="entry name" value="DUF4996"/>
</dbReference>
<dbReference type="Proteomes" id="UP000186143">
    <property type="component" value="Unassembled WGS sequence"/>
</dbReference>
<dbReference type="Pfam" id="PF16387">
    <property type="entry name" value="DUF4996"/>
    <property type="match status" value="1"/>
</dbReference>
<protein>
    <submittedName>
        <fullName evidence="2">Glycerophosphodiester phosphodiesterase</fullName>
    </submittedName>
</protein>
<gene>
    <name evidence="2" type="ORF">BJF92_07140</name>
</gene>
<reference evidence="2 3" key="1">
    <citation type="submission" date="2016-09" db="EMBL/GenBank/DDBJ databases">
        <title>Rhizobium sp. nov., a novel species isolated from the rice rhizosphere.</title>
        <authorList>
            <person name="Zhao J."/>
            <person name="Zhang X."/>
        </authorList>
    </citation>
    <scope>NUCLEOTIDE SEQUENCE [LARGE SCALE GENOMIC DNA]</scope>
    <source>
        <strain evidence="2 3">MH17</strain>
    </source>
</reference>
<name>A0A1Q9AQA4_9HYPH</name>
<evidence type="ECO:0000313" key="3">
    <source>
        <dbReference type="Proteomes" id="UP000186143"/>
    </source>
</evidence>
<dbReference type="CDD" id="cd08566">
    <property type="entry name" value="GDPD_AtGDE_like"/>
    <property type="match status" value="1"/>
</dbReference>
<dbReference type="PANTHER" id="PTHR46320">
    <property type="entry name" value="GLYCEROPHOSPHODIESTER PHOSPHODIESTERASE 1"/>
    <property type="match status" value="1"/>
</dbReference>
<dbReference type="SUPFAM" id="SSF51695">
    <property type="entry name" value="PLC-like phosphodiesterases"/>
    <property type="match status" value="1"/>
</dbReference>
<dbReference type="STRING" id="1672749.BJF92_07140"/>
<dbReference type="PANTHER" id="PTHR46320:SF1">
    <property type="entry name" value="GLYCEROPHOSPHODIESTER PHOSPHODIESTERASE 1"/>
    <property type="match status" value="1"/>
</dbReference>
<dbReference type="RefSeq" id="WP_075632843.1">
    <property type="nucleotide sequence ID" value="NZ_MKIO01000014.1"/>
</dbReference>
<proteinExistence type="predicted"/>
<comment type="caution">
    <text evidence="2">The sequence shown here is derived from an EMBL/GenBank/DDBJ whole genome shotgun (WGS) entry which is preliminary data.</text>
</comment>
<dbReference type="Gene3D" id="3.20.20.190">
    <property type="entry name" value="Phosphatidylinositol (PI) phosphodiesterase"/>
    <property type="match status" value="1"/>
</dbReference>
<dbReference type="EMBL" id="MKIO01000014">
    <property type="protein sequence ID" value="OLP57600.1"/>
    <property type="molecule type" value="Genomic_DNA"/>
</dbReference>
<dbReference type="GO" id="GO:0008889">
    <property type="term" value="F:glycerophosphodiester phosphodiesterase activity"/>
    <property type="evidence" value="ECO:0007669"/>
    <property type="project" value="TreeGrafter"/>
</dbReference>
<accession>A0A1Q9AQA4</accession>
<sequence>MSSSPLAARATPRDLTDLPLLDLSNATILAIAHRGDWLDAPENSLDAIDGAIAKGAEIVEIDVQSTADGHLVIIHDATIDRTTTGQGTVSELDLATVRAARLRARDGGPTAAVTDRIVPTLAEALEAARGRVVLNLDTKYARDLDAVVAMVKQMGSEADVLIKSPINEAEERIALRSAAWYGTLPHMPLLTLRSGSIFEDLTLLDGFRAQMIEAKFTDFADLDLAGPELAARGIRVWVNTLDCSHNLDFNDSRALSAPDAVWGRLIEAGIGAIQTDCVEEFKRWLAARPR</sequence>
<organism evidence="2 3">
    <name type="scientific">Xaviernesmea rhizosphaerae</name>
    <dbReference type="NCBI Taxonomy" id="1672749"/>
    <lineage>
        <taxon>Bacteria</taxon>
        <taxon>Pseudomonadati</taxon>
        <taxon>Pseudomonadota</taxon>
        <taxon>Alphaproteobacteria</taxon>
        <taxon>Hyphomicrobiales</taxon>
        <taxon>Rhizobiaceae</taxon>
        <taxon>Rhizobium/Agrobacterium group</taxon>
        <taxon>Xaviernesmea</taxon>
    </lineage>
</organism>
<dbReference type="Pfam" id="PF03009">
    <property type="entry name" value="GDPD"/>
    <property type="match status" value="1"/>
</dbReference>
<evidence type="ECO:0000313" key="2">
    <source>
        <dbReference type="EMBL" id="OLP57600.1"/>
    </source>
</evidence>
<dbReference type="InterPro" id="IPR017946">
    <property type="entry name" value="PLC-like_Pdiesterase_TIM-brl"/>
</dbReference>
<dbReference type="OrthoDB" id="9809317at2"/>
<dbReference type="InterPro" id="IPR030395">
    <property type="entry name" value="GP_PDE_dom"/>
</dbReference>
<dbReference type="PROSITE" id="PS51704">
    <property type="entry name" value="GP_PDE"/>
    <property type="match status" value="1"/>
</dbReference>
<dbReference type="AlphaFoldDB" id="A0A1Q9AQA4"/>
<dbReference type="GO" id="GO:0006644">
    <property type="term" value="P:phospholipid metabolic process"/>
    <property type="evidence" value="ECO:0007669"/>
    <property type="project" value="TreeGrafter"/>
</dbReference>
<dbReference type="GO" id="GO:0070291">
    <property type="term" value="P:N-acylethanolamine metabolic process"/>
    <property type="evidence" value="ECO:0007669"/>
    <property type="project" value="TreeGrafter"/>
</dbReference>
<feature type="domain" description="GP-PDE" evidence="1">
    <location>
        <begin position="28"/>
        <end position="285"/>
    </location>
</feature>